<evidence type="ECO:0000313" key="3">
    <source>
        <dbReference type="EMBL" id="MBB6034039.1"/>
    </source>
</evidence>
<dbReference type="GO" id="GO:0042256">
    <property type="term" value="P:cytosolic ribosome assembly"/>
    <property type="evidence" value="ECO:0007669"/>
    <property type="project" value="UniProtKB-UniRule"/>
</dbReference>
<dbReference type="RefSeq" id="WP_184786943.1">
    <property type="nucleotide sequence ID" value="NZ_BONT01000119.1"/>
</dbReference>
<comment type="similarity">
    <text evidence="1 2">Belongs to the Iojap/RsfS family.</text>
</comment>
<dbReference type="PANTHER" id="PTHR21043:SF0">
    <property type="entry name" value="MITOCHONDRIAL ASSEMBLY OF RIBOSOMAL LARGE SUBUNIT PROTEIN 1"/>
    <property type="match status" value="1"/>
</dbReference>
<accession>A0A841FN60</accession>
<keyword evidence="2" id="KW-0810">Translation regulation</keyword>
<dbReference type="Gene3D" id="3.30.460.10">
    <property type="entry name" value="Beta Polymerase, domain 2"/>
    <property type="match status" value="1"/>
</dbReference>
<evidence type="ECO:0000256" key="1">
    <source>
        <dbReference type="ARBA" id="ARBA00010574"/>
    </source>
</evidence>
<dbReference type="Proteomes" id="UP000548476">
    <property type="component" value="Unassembled WGS sequence"/>
</dbReference>
<dbReference type="Pfam" id="PF02410">
    <property type="entry name" value="RsfS"/>
    <property type="match status" value="1"/>
</dbReference>
<comment type="subunit">
    <text evidence="2">Interacts with ribosomal protein uL14 (rplN).</text>
</comment>
<keyword evidence="2" id="KW-0963">Cytoplasm</keyword>
<dbReference type="GO" id="GO:0090071">
    <property type="term" value="P:negative regulation of ribosome biogenesis"/>
    <property type="evidence" value="ECO:0007669"/>
    <property type="project" value="UniProtKB-UniRule"/>
</dbReference>
<dbReference type="NCBIfam" id="TIGR00090">
    <property type="entry name" value="rsfS_iojap_ybeB"/>
    <property type="match status" value="1"/>
</dbReference>
<keyword evidence="2" id="KW-0678">Repressor</keyword>
<evidence type="ECO:0000313" key="4">
    <source>
        <dbReference type="Proteomes" id="UP000548476"/>
    </source>
</evidence>
<gene>
    <name evidence="2" type="primary">rsfS</name>
    <name evidence="3" type="ORF">HNR73_001889</name>
</gene>
<dbReference type="GO" id="GO:0043023">
    <property type="term" value="F:ribosomal large subunit binding"/>
    <property type="evidence" value="ECO:0007669"/>
    <property type="project" value="TreeGrafter"/>
</dbReference>
<dbReference type="EMBL" id="JACHGT010000004">
    <property type="protein sequence ID" value="MBB6034039.1"/>
    <property type="molecule type" value="Genomic_DNA"/>
</dbReference>
<sequence length="133" mass="14816">MAATETARTLALAAAEAAADKKAHDIVLIDVSDQLVITDVFMLASAPNERQVQAIVDAVEEKLRERYDTKPLRREGQRAGRWVLLDYADVVVHVQHSEEREFYALDRLWKDCPTVPFENGPADAVSEPAEVEA</sequence>
<comment type="subcellular location">
    <subcellularLocation>
        <location evidence="2">Cytoplasm</location>
    </subcellularLocation>
</comment>
<dbReference type="HAMAP" id="MF_01477">
    <property type="entry name" value="Iojap_RsfS"/>
    <property type="match status" value="1"/>
</dbReference>
<dbReference type="SUPFAM" id="SSF81301">
    <property type="entry name" value="Nucleotidyltransferase"/>
    <property type="match status" value="1"/>
</dbReference>
<comment type="function">
    <text evidence="2">Functions as a ribosomal silencing factor. Interacts with ribosomal protein uL14 (rplN), blocking formation of intersubunit bridge B8. Prevents association of the 30S and 50S ribosomal subunits and the formation of functional ribosomes, thus repressing translation.</text>
</comment>
<evidence type="ECO:0000256" key="2">
    <source>
        <dbReference type="HAMAP-Rule" id="MF_01477"/>
    </source>
</evidence>
<dbReference type="GO" id="GO:0017148">
    <property type="term" value="P:negative regulation of translation"/>
    <property type="evidence" value="ECO:0007669"/>
    <property type="project" value="UniProtKB-UniRule"/>
</dbReference>
<proteinExistence type="inferred from homology"/>
<dbReference type="GO" id="GO:0005737">
    <property type="term" value="C:cytoplasm"/>
    <property type="evidence" value="ECO:0007669"/>
    <property type="project" value="UniProtKB-SubCell"/>
</dbReference>
<dbReference type="InterPro" id="IPR043519">
    <property type="entry name" value="NT_sf"/>
</dbReference>
<comment type="caution">
    <text evidence="3">The sequence shown here is derived from an EMBL/GenBank/DDBJ whole genome shotgun (WGS) entry which is preliminary data.</text>
</comment>
<reference evidence="3 4" key="1">
    <citation type="submission" date="2020-08" db="EMBL/GenBank/DDBJ databases">
        <title>Genomic Encyclopedia of Type Strains, Phase IV (KMG-IV): sequencing the most valuable type-strain genomes for metagenomic binning, comparative biology and taxonomic classification.</title>
        <authorList>
            <person name="Goeker M."/>
        </authorList>
    </citation>
    <scope>NUCLEOTIDE SEQUENCE [LARGE SCALE GENOMIC DNA]</scope>
    <source>
        <strain evidence="3 4">YIM 65646</strain>
    </source>
</reference>
<protein>
    <recommendedName>
        <fullName evidence="2">Ribosomal silencing factor RsfS</fullName>
    </recommendedName>
</protein>
<keyword evidence="4" id="KW-1185">Reference proteome</keyword>
<dbReference type="AlphaFoldDB" id="A0A841FN60"/>
<dbReference type="PANTHER" id="PTHR21043">
    <property type="entry name" value="IOJAP SUPERFAMILY ORTHOLOG"/>
    <property type="match status" value="1"/>
</dbReference>
<organism evidence="3 4">
    <name type="scientific">Phytomonospora endophytica</name>
    <dbReference type="NCBI Taxonomy" id="714109"/>
    <lineage>
        <taxon>Bacteria</taxon>
        <taxon>Bacillati</taxon>
        <taxon>Actinomycetota</taxon>
        <taxon>Actinomycetes</taxon>
        <taxon>Micromonosporales</taxon>
        <taxon>Micromonosporaceae</taxon>
        <taxon>Phytomonospora</taxon>
    </lineage>
</organism>
<dbReference type="FunFam" id="3.30.460.10:FF:000008">
    <property type="entry name" value="Ribosomal silencing factor RsfS"/>
    <property type="match status" value="1"/>
</dbReference>
<dbReference type="InterPro" id="IPR004394">
    <property type="entry name" value="Iojap/RsfS/C7orf30"/>
</dbReference>
<name>A0A841FN60_9ACTN</name>